<dbReference type="SMART" id="SM00033">
    <property type="entry name" value="CH"/>
    <property type="match status" value="1"/>
</dbReference>
<dbReference type="Pfam" id="PF00307">
    <property type="entry name" value="CH"/>
    <property type="match status" value="1"/>
</dbReference>
<dbReference type="RefSeq" id="XP_066923487.1">
    <property type="nucleotide sequence ID" value="XM_067067386.1"/>
</dbReference>
<dbReference type="PANTHER" id="PTHR47385:SF14">
    <property type="entry name" value="TRANSGELIN"/>
    <property type="match status" value="1"/>
</dbReference>
<dbReference type="GO" id="GO:0015629">
    <property type="term" value="C:actin cytoskeleton"/>
    <property type="evidence" value="ECO:0007669"/>
    <property type="project" value="TreeGrafter"/>
</dbReference>
<dbReference type="Proteomes" id="UP000594262">
    <property type="component" value="Unplaced"/>
</dbReference>
<dbReference type="InterPro" id="IPR001715">
    <property type="entry name" value="CH_dom"/>
</dbReference>
<evidence type="ECO:0000313" key="2">
    <source>
        <dbReference type="EnsemblMetazoa" id="CLYHEMP002982.1"/>
    </source>
</evidence>
<evidence type="ECO:0000313" key="3">
    <source>
        <dbReference type="Proteomes" id="UP000594262"/>
    </source>
</evidence>
<accession>A0A7M5UMT5</accession>
<dbReference type="OrthoDB" id="21595at2759"/>
<dbReference type="EnsemblMetazoa" id="CLYHEMT002982.1">
    <property type="protein sequence ID" value="CLYHEMP002982.1"/>
    <property type="gene ID" value="CLYHEMG002982"/>
</dbReference>
<name>A0A7M5UMT5_9CNID</name>
<dbReference type="GO" id="GO:0051015">
    <property type="term" value="F:actin filament binding"/>
    <property type="evidence" value="ECO:0007669"/>
    <property type="project" value="TreeGrafter"/>
</dbReference>
<proteinExistence type="predicted"/>
<protein>
    <recommendedName>
        <fullName evidence="1">Calponin-homology (CH) domain-containing protein</fullName>
    </recommendedName>
</protein>
<keyword evidence="3" id="KW-1185">Reference proteome</keyword>
<sequence>MGDAIEIKTNWKKKYSLDLESSLLSWIQDVTGEDLSEIKGHDQFRQKFKTGVTLCQLMNKINPGCIKTYNKNPKLPFQQMENIGFVNQAMREYGVQSEYIFVTADLHQGKNLVTVQLGLRNLGDKATANGFQPAFKL</sequence>
<evidence type="ECO:0000259" key="1">
    <source>
        <dbReference type="PROSITE" id="PS50021"/>
    </source>
</evidence>
<dbReference type="GO" id="GO:0007015">
    <property type="term" value="P:actin filament organization"/>
    <property type="evidence" value="ECO:0007669"/>
    <property type="project" value="TreeGrafter"/>
</dbReference>
<feature type="domain" description="Calponin-homology (CH)" evidence="1">
    <location>
        <begin position="17"/>
        <end position="126"/>
    </location>
</feature>
<dbReference type="InterPro" id="IPR036872">
    <property type="entry name" value="CH_dom_sf"/>
</dbReference>
<dbReference type="AlphaFoldDB" id="A0A7M5UMT5"/>
<reference evidence="2" key="1">
    <citation type="submission" date="2021-01" db="UniProtKB">
        <authorList>
            <consortium name="EnsemblMetazoa"/>
        </authorList>
    </citation>
    <scope>IDENTIFICATION</scope>
</reference>
<dbReference type="Gene3D" id="1.10.418.10">
    <property type="entry name" value="Calponin-like domain"/>
    <property type="match status" value="1"/>
</dbReference>
<dbReference type="PRINTS" id="PR00888">
    <property type="entry name" value="SM22CALPONIN"/>
</dbReference>
<dbReference type="InterPro" id="IPR003096">
    <property type="entry name" value="SM22_calponin"/>
</dbReference>
<dbReference type="PANTHER" id="PTHR47385">
    <property type="entry name" value="CALPONIN"/>
    <property type="match status" value="1"/>
</dbReference>
<dbReference type="InterPro" id="IPR050606">
    <property type="entry name" value="Calponin-like"/>
</dbReference>
<dbReference type="SUPFAM" id="SSF47576">
    <property type="entry name" value="Calponin-homology domain, CH-domain"/>
    <property type="match status" value="1"/>
</dbReference>
<dbReference type="PROSITE" id="PS50021">
    <property type="entry name" value="CH"/>
    <property type="match status" value="1"/>
</dbReference>
<dbReference type="GeneID" id="136810789"/>
<organism evidence="2 3">
    <name type="scientific">Clytia hemisphaerica</name>
    <dbReference type="NCBI Taxonomy" id="252671"/>
    <lineage>
        <taxon>Eukaryota</taxon>
        <taxon>Metazoa</taxon>
        <taxon>Cnidaria</taxon>
        <taxon>Hydrozoa</taxon>
        <taxon>Hydroidolina</taxon>
        <taxon>Leptothecata</taxon>
        <taxon>Obeliida</taxon>
        <taxon>Clytiidae</taxon>
        <taxon>Clytia</taxon>
    </lineage>
</organism>